<dbReference type="AlphaFoldDB" id="A0A9D4EB46"/>
<accession>A0A9D4EB46</accession>
<evidence type="ECO:0000313" key="1">
    <source>
        <dbReference type="EMBL" id="KAH3775110.1"/>
    </source>
</evidence>
<gene>
    <name evidence="1" type="ORF">DPMN_176507</name>
</gene>
<evidence type="ECO:0008006" key="3">
    <source>
        <dbReference type="Google" id="ProtNLM"/>
    </source>
</evidence>
<evidence type="ECO:0000313" key="2">
    <source>
        <dbReference type="Proteomes" id="UP000828390"/>
    </source>
</evidence>
<reference evidence="1" key="1">
    <citation type="journal article" date="2019" name="bioRxiv">
        <title>The Genome of the Zebra Mussel, Dreissena polymorpha: A Resource for Invasive Species Research.</title>
        <authorList>
            <person name="McCartney M.A."/>
            <person name="Auch B."/>
            <person name="Kono T."/>
            <person name="Mallez S."/>
            <person name="Zhang Y."/>
            <person name="Obille A."/>
            <person name="Becker A."/>
            <person name="Abrahante J.E."/>
            <person name="Garbe J."/>
            <person name="Badalamenti J.P."/>
            <person name="Herman A."/>
            <person name="Mangelson H."/>
            <person name="Liachko I."/>
            <person name="Sullivan S."/>
            <person name="Sone E.D."/>
            <person name="Koren S."/>
            <person name="Silverstein K.A.T."/>
            <person name="Beckman K.B."/>
            <person name="Gohl D.M."/>
        </authorList>
    </citation>
    <scope>NUCLEOTIDE SEQUENCE</scope>
    <source>
        <strain evidence="1">Duluth1</strain>
        <tissue evidence="1">Whole animal</tissue>
    </source>
</reference>
<dbReference type="PANTHER" id="PTHR33395">
    <property type="entry name" value="TRANSCRIPTASE, PUTATIVE-RELATED-RELATED"/>
    <property type="match status" value="1"/>
</dbReference>
<dbReference type="GO" id="GO:0061343">
    <property type="term" value="P:cell adhesion involved in heart morphogenesis"/>
    <property type="evidence" value="ECO:0007669"/>
    <property type="project" value="TreeGrafter"/>
</dbReference>
<dbReference type="PANTHER" id="PTHR33395:SF22">
    <property type="entry name" value="REVERSE TRANSCRIPTASE DOMAIN-CONTAINING PROTEIN"/>
    <property type="match status" value="1"/>
</dbReference>
<proteinExistence type="predicted"/>
<dbReference type="EMBL" id="JAIWYP010000009">
    <property type="protein sequence ID" value="KAH3775110.1"/>
    <property type="molecule type" value="Genomic_DNA"/>
</dbReference>
<dbReference type="GO" id="GO:0007508">
    <property type="term" value="P:larval heart development"/>
    <property type="evidence" value="ECO:0007669"/>
    <property type="project" value="TreeGrafter"/>
</dbReference>
<keyword evidence="2" id="KW-1185">Reference proteome</keyword>
<reference evidence="1" key="2">
    <citation type="submission" date="2020-11" db="EMBL/GenBank/DDBJ databases">
        <authorList>
            <person name="McCartney M.A."/>
            <person name="Auch B."/>
            <person name="Kono T."/>
            <person name="Mallez S."/>
            <person name="Becker A."/>
            <person name="Gohl D.M."/>
            <person name="Silverstein K.A.T."/>
            <person name="Koren S."/>
            <person name="Bechman K.B."/>
            <person name="Herman A."/>
            <person name="Abrahante J.E."/>
            <person name="Garbe J."/>
        </authorList>
    </citation>
    <scope>NUCLEOTIDE SEQUENCE</scope>
    <source>
        <strain evidence="1">Duluth1</strain>
        <tissue evidence="1">Whole animal</tissue>
    </source>
</reference>
<organism evidence="1 2">
    <name type="scientific">Dreissena polymorpha</name>
    <name type="common">Zebra mussel</name>
    <name type="synonym">Mytilus polymorpha</name>
    <dbReference type="NCBI Taxonomy" id="45954"/>
    <lineage>
        <taxon>Eukaryota</taxon>
        <taxon>Metazoa</taxon>
        <taxon>Spiralia</taxon>
        <taxon>Lophotrochozoa</taxon>
        <taxon>Mollusca</taxon>
        <taxon>Bivalvia</taxon>
        <taxon>Autobranchia</taxon>
        <taxon>Heteroconchia</taxon>
        <taxon>Euheterodonta</taxon>
        <taxon>Imparidentia</taxon>
        <taxon>Neoheterodontei</taxon>
        <taxon>Myida</taxon>
        <taxon>Dreissenoidea</taxon>
        <taxon>Dreissenidae</taxon>
        <taxon>Dreissena</taxon>
    </lineage>
</organism>
<dbReference type="GO" id="GO:0031012">
    <property type="term" value="C:extracellular matrix"/>
    <property type="evidence" value="ECO:0007669"/>
    <property type="project" value="TreeGrafter"/>
</dbReference>
<sequence>MEGTETLNSSTSEFIAASFNTSSTKKPIIMGCLYRPTDKTFDYTSNLCQEIRILHSQNRYNIIWIGGDANLSDVAWTSNTIIGYQYSIHINETFINTIIDTANEQIVSFPTRNEIALDIFCTNRLTIVKRCLPMPGLK</sequence>
<name>A0A9D4EB46_DREPO</name>
<dbReference type="Proteomes" id="UP000828390">
    <property type="component" value="Unassembled WGS sequence"/>
</dbReference>
<comment type="caution">
    <text evidence="1">The sequence shown here is derived from an EMBL/GenBank/DDBJ whole genome shotgun (WGS) entry which is preliminary data.</text>
</comment>
<protein>
    <recommendedName>
        <fullName evidence="3">Endonuclease/exonuclease/phosphatase domain-containing protein</fullName>
    </recommendedName>
</protein>